<dbReference type="GO" id="GO:0004519">
    <property type="term" value="F:endonuclease activity"/>
    <property type="evidence" value="ECO:0007669"/>
    <property type="project" value="UniProtKB-KW"/>
</dbReference>
<keyword evidence="3" id="KW-1185">Reference proteome</keyword>
<dbReference type="RefSeq" id="WP_130738698.1">
    <property type="nucleotide sequence ID" value="NZ_SIOX01000008.1"/>
</dbReference>
<gene>
    <name evidence="2" type="ORF">ELH98_30725</name>
</gene>
<reference evidence="2 3" key="1">
    <citation type="submission" date="2019-02" db="EMBL/GenBank/DDBJ databases">
        <title>The genomic architecture of introgression among sibling species of bacteria.</title>
        <authorList>
            <person name="Cavassim M.I.A."/>
            <person name="Moeskjaer S."/>
            <person name="Moslemi C."/>
            <person name="Fields B."/>
            <person name="Bachmann A."/>
            <person name="Vilhjalmsson B."/>
            <person name="Schierup M.H."/>
            <person name="Young J.P.W."/>
            <person name="Andersen S.U."/>
        </authorList>
    </citation>
    <scope>NUCLEOTIDE SEQUENCE [LARGE SCALE GENOMIC DNA]</scope>
    <source>
        <strain evidence="2 3">SM141A</strain>
        <plasmid evidence="2">pSM141A_Rh17</plasmid>
    </source>
</reference>
<keyword evidence="2" id="KW-0614">Plasmid</keyword>
<evidence type="ECO:0000313" key="3">
    <source>
        <dbReference type="Proteomes" id="UP000291659"/>
    </source>
</evidence>
<feature type="domain" description="HNH nuclease" evidence="1">
    <location>
        <begin position="204"/>
        <end position="255"/>
    </location>
</feature>
<organism evidence="2 3">
    <name type="scientific">Rhizobium ruizarguesonis</name>
    <dbReference type="NCBI Taxonomy" id="2081791"/>
    <lineage>
        <taxon>Bacteria</taxon>
        <taxon>Pseudomonadati</taxon>
        <taxon>Pseudomonadota</taxon>
        <taxon>Alphaproteobacteria</taxon>
        <taxon>Hyphomicrobiales</taxon>
        <taxon>Rhizobiaceae</taxon>
        <taxon>Rhizobium/Agrobacterium group</taxon>
        <taxon>Rhizobium</taxon>
    </lineage>
</organism>
<proteinExistence type="predicted"/>
<keyword evidence="2" id="KW-0540">Nuclease</keyword>
<name>A0ABY1X1A0_9HYPH</name>
<protein>
    <submittedName>
        <fullName evidence="2">HNH endonuclease</fullName>
    </submittedName>
</protein>
<evidence type="ECO:0000313" key="2">
    <source>
        <dbReference type="EMBL" id="TAX67694.1"/>
    </source>
</evidence>
<dbReference type="Proteomes" id="UP000291659">
    <property type="component" value="Unassembled WGS sequence"/>
</dbReference>
<sequence length="318" mass="35027">MTTYLLKINCELHLGGAEPRPKQSSNWENIRVTFPNPSRISGGLGQPVANGDQLVVWAHEDPGFGSGLGLTAEGIANDVTVDGSSTSATLTSVALLTPHYKLRGWPGGSSESVAIDHLLSHRHLRSYELEDAELAEFRSVIADFIAAKKTQLATPSYMSDEEKALLADSSAVLNGFERRFTRQEARPDQAKFRAALMQLYKGRCVISRCGIPEILDVAHIVPFSESVTFRNNTRNGLVLRTDLHTLFDKLLLSIHPQSGIVMVSPKLKTSTYHQFEGRKIVHFAAKEFLRAQYLMFKAALNSDVNGQAEMVDPIPTPL</sequence>
<comment type="caution">
    <text evidence="2">The sequence shown here is derived from an EMBL/GenBank/DDBJ whole genome shotgun (WGS) entry which is preliminary data.</text>
</comment>
<dbReference type="Pfam" id="PF13391">
    <property type="entry name" value="HNH_2"/>
    <property type="match status" value="1"/>
</dbReference>
<dbReference type="EMBL" id="SIOX01000008">
    <property type="protein sequence ID" value="TAX67694.1"/>
    <property type="molecule type" value="Genomic_DNA"/>
</dbReference>
<keyword evidence="2" id="KW-0378">Hydrolase</keyword>
<evidence type="ECO:0000259" key="1">
    <source>
        <dbReference type="Pfam" id="PF13391"/>
    </source>
</evidence>
<accession>A0ABY1X1A0</accession>
<keyword evidence="2" id="KW-0255">Endonuclease</keyword>
<geneLocation type="plasmid" evidence="2">
    <name>pSM141A_Rh17</name>
</geneLocation>
<dbReference type="InterPro" id="IPR003615">
    <property type="entry name" value="HNH_nuc"/>
</dbReference>